<dbReference type="InterPro" id="IPR002885">
    <property type="entry name" value="PPR_rpt"/>
</dbReference>
<feature type="repeat" description="PPR" evidence="2">
    <location>
        <begin position="455"/>
        <end position="489"/>
    </location>
</feature>
<reference evidence="3 4" key="1">
    <citation type="submission" date="2024-01" db="EMBL/GenBank/DDBJ databases">
        <title>Genome assemblies of Stephania.</title>
        <authorList>
            <person name="Yang L."/>
        </authorList>
    </citation>
    <scope>NUCLEOTIDE SEQUENCE [LARGE SCALE GENOMIC DNA]</scope>
    <source>
        <strain evidence="3">JXDWG</strain>
        <tissue evidence="3">Leaf</tissue>
    </source>
</reference>
<organism evidence="3 4">
    <name type="scientific">Stephania cephalantha</name>
    <dbReference type="NCBI Taxonomy" id="152367"/>
    <lineage>
        <taxon>Eukaryota</taxon>
        <taxon>Viridiplantae</taxon>
        <taxon>Streptophyta</taxon>
        <taxon>Embryophyta</taxon>
        <taxon>Tracheophyta</taxon>
        <taxon>Spermatophyta</taxon>
        <taxon>Magnoliopsida</taxon>
        <taxon>Ranunculales</taxon>
        <taxon>Menispermaceae</taxon>
        <taxon>Menispermoideae</taxon>
        <taxon>Cissampelideae</taxon>
        <taxon>Stephania</taxon>
    </lineage>
</organism>
<name>A0AAP0JHE1_9MAGN</name>
<feature type="repeat" description="PPR" evidence="2">
    <location>
        <begin position="420"/>
        <end position="454"/>
    </location>
</feature>
<accession>A0AAP0JHE1</accession>
<dbReference type="Gene3D" id="1.25.40.10">
    <property type="entry name" value="Tetratricopeptide repeat domain"/>
    <property type="match status" value="4"/>
</dbReference>
<protein>
    <recommendedName>
        <fullName evidence="5">Pentatricopeptide repeat-containing protein</fullName>
    </recommendedName>
</protein>
<evidence type="ECO:0000313" key="4">
    <source>
        <dbReference type="Proteomes" id="UP001419268"/>
    </source>
</evidence>
<evidence type="ECO:0000256" key="1">
    <source>
        <dbReference type="ARBA" id="ARBA00022737"/>
    </source>
</evidence>
<dbReference type="AlphaFoldDB" id="A0AAP0JHE1"/>
<evidence type="ECO:0000313" key="3">
    <source>
        <dbReference type="EMBL" id="KAK9134083.1"/>
    </source>
</evidence>
<dbReference type="PANTHER" id="PTHR47003">
    <property type="entry name" value="OS01G0970900 PROTEIN"/>
    <property type="match status" value="1"/>
</dbReference>
<evidence type="ECO:0000256" key="2">
    <source>
        <dbReference type="PROSITE-ProRule" id="PRU00708"/>
    </source>
</evidence>
<sequence length="646" mass="73690">MRNQWRLLRLRYVATHSMNVSRGIQPHYRLAPESRRCISSFLGTSSRPDCVFAFNFDAQNPRFRTFSSEPALDSKETDHTVVIELISKSSSCDEFKRELESINASVTPEMALETLKNLETRPDVALRFFKWVVEMESGGLSSKGYNLMLCILGGKDHVGEFWELFEATKRKGFGVGKDTYAKVLESFEKEGMVDDLEKLRKMSASKLEEVSAETMGRRVCNLVVNHEWGEDVQKRIGEVNVSWSNDLVAYVVECLSAQPMKALMFFWWLQENQSFKHDKLTYNTMVSVLAREDSIEKFWVVVKEMRESGYEMEMETYFKVIGKFYDRRMIKDSVELHEFMMRGANKPSAQDSLFLLRKIVVDKNLDMDLFGRVVKTSMEIGNGLTKSTLDGILKSLTSVGRLQECGKILKAMEKGGYAPTNAAYSKYIFHLSKAGRPDEAIEILNELKASGCAPNFKMWSSLIEGQCVAGEINKASSCFREMVENNEFVEVGKPLESLIIGFCRRKRAKDACQFLMEMVNDKLLQPWHSTYKTLITELLVRKGLNEALGLLPLMRNHGFPPYVDPFIDHISKYGTGEDAVNFLKGMTLQRFPSTSVVIRMFEAFLKARRHNEAHNCLAKCPSYIRNHADVLNLFCAMKPEDTVVSA</sequence>
<evidence type="ECO:0008006" key="5">
    <source>
        <dbReference type="Google" id="ProtNLM"/>
    </source>
</evidence>
<comment type="caution">
    <text evidence="3">The sequence shown here is derived from an EMBL/GenBank/DDBJ whole genome shotgun (WGS) entry which is preliminary data.</text>
</comment>
<proteinExistence type="predicted"/>
<gene>
    <name evidence="3" type="ORF">Scep_013611</name>
</gene>
<dbReference type="EMBL" id="JBBNAG010000005">
    <property type="protein sequence ID" value="KAK9134083.1"/>
    <property type="molecule type" value="Genomic_DNA"/>
</dbReference>
<keyword evidence="4" id="KW-1185">Reference proteome</keyword>
<dbReference type="GO" id="GO:0008380">
    <property type="term" value="P:RNA splicing"/>
    <property type="evidence" value="ECO:0007669"/>
    <property type="project" value="InterPro"/>
</dbReference>
<keyword evidence="1" id="KW-0677">Repeat</keyword>
<dbReference type="PANTHER" id="PTHR47003:SF3">
    <property type="entry name" value="SMALL RIBOSOMAL SUBUNIT PROTEIN MS81 (RPPR8)"/>
    <property type="match status" value="1"/>
</dbReference>
<dbReference type="InterPro" id="IPR011990">
    <property type="entry name" value="TPR-like_helical_dom_sf"/>
</dbReference>
<dbReference type="InterPro" id="IPR044578">
    <property type="entry name" value="BIR6-like"/>
</dbReference>
<dbReference type="NCBIfam" id="TIGR00756">
    <property type="entry name" value="PPR"/>
    <property type="match status" value="3"/>
</dbReference>
<feature type="repeat" description="PPR" evidence="2">
    <location>
        <begin position="278"/>
        <end position="312"/>
    </location>
</feature>
<dbReference type="Pfam" id="PF01535">
    <property type="entry name" value="PPR"/>
    <property type="match status" value="4"/>
</dbReference>
<dbReference type="PROSITE" id="PS51375">
    <property type="entry name" value="PPR"/>
    <property type="match status" value="3"/>
</dbReference>
<dbReference type="Proteomes" id="UP001419268">
    <property type="component" value="Unassembled WGS sequence"/>
</dbReference>